<feature type="transmembrane region" description="Helical" evidence="6">
    <location>
        <begin position="70"/>
        <end position="92"/>
    </location>
</feature>
<evidence type="ECO:0000256" key="4">
    <source>
        <dbReference type="ARBA" id="ARBA00023136"/>
    </source>
</evidence>
<feature type="transmembrane region" description="Helical" evidence="6">
    <location>
        <begin position="283"/>
        <end position="304"/>
    </location>
</feature>
<feature type="region of interest" description="Disordered" evidence="5">
    <location>
        <begin position="232"/>
        <end position="271"/>
    </location>
</feature>
<feature type="transmembrane region" description="Helical" evidence="6">
    <location>
        <begin position="339"/>
        <end position="361"/>
    </location>
</feature>
<evidence type="ECO:0000256" key="2">
    <source>
        <dbReference type="ARBA" id="ARBA00022692"/>
    </source>
</evidence>
<dbReference type="PANTHER" id="PTHR31274">
    <property type="entry name" value="PROTEIN ECM3"/>
    <property type="match status" value="1"/>
</dbReference>
<keyword evidence="8" id="KW-1185">Reference proteome</keyword>
<organism evidence="7 8">
    <name type="scientific">Mycena chlorophos</name>
    <name type="common">Agaric fungus</name>
    <name type="synonym">Agaricus chlorophos</name>
    <dbReference type="NCBI Taxonomy" id="658473"/>
    <lineage>
        <taxon>Eukaryota</taxon>
        <taxon>Fungi</taxon>
        <taxon>Dikarya</taxon>
        <taxon>Basidiomycota</taxon>
        <taxon>Agaricomycotina</taxon>
        <taxon>Agaricomycetes</taxon>
        <taxon>Agaricomycetidae</taxon>
        <taxon>Agaricales</taxon>
        <taxon>Marasmiineae</taxon>
        <taxon>Mycenaceae</taxon>
        <taxon>Mycena</taxon>
    </lineage>
</organism>
<name>A0ABQ0L149_MYCCL</name>
<evidence type="ECO:0000256" key="1">
    <source>
        <dbReference type="ARBA" id="ARBA00004141"/>
    </source>
</evidence>
<proteinExistence type="predicted"/>
<feature type="transmembrane region" description="Helical" evidence="6">
    <location>
        <begin position="104"/>
        <end position="130"/>
    </location>
</feature>
<feature type="transmembrane region" description="Helical" evidence="6">
    <location>
        <begin position="15"/>
        <end position="33"/>
    </location>
</feature>
<gene>
    <name evidence="7" type="ORF">MCHLO_02469</name>
</gene>
<evidence type="ECO:0000256" key="5">
    <source>
        <dbReference type="SAM" id="MobiDB-lite"/>
    </source>
</evidence>
<dbReference type="Pfam" id="PF03547">
    <property type="entry name" value="Mem_trans"/>
    <property type="match status" value="1"/>
</dbReference>
<feature type="compositionally biased region" description="Low complexity" evidence="5">
    <location>
        <begin position="246"/>
        <end position="264"/>
    </location>
</feature>
<evidence type="ECO:0000313" key="7">
    <source>
        <dbReference type="EMBL" id="GAT44866.1"/>
    </source>
</evidence>
<reference evidence="7" key="1">
    <citation type="submission" date="2014-09" db="EMBL/GenBank/DDBJ databases">
        <title>Genome sequence of the luminous mushroom Mycena chlorophos for searching fungal bioluminescence genes.</title>
        <authorList>
            <person name="Tanaka Y."/>
            <person name="Kasuga D."/>
            <person name="Oba Y."/>
            <person name="Hase S."/>
            <person name="Sato K."/>
            <person name="Oba Y."/>
            <person name="Sakakibara Y."/>
        </authorList>
    </citation>
    <scope>NUCLEOTIDE SEQUENCE</scope>
</reference>
<feature type="transmembrane region" description="Helical" evidence="6">
    <location>
        <begin position="373"/>
        <end position="396"/>
    </location>
</feature>
<dbReference type="InterPro" id="IPR004776">
    <property type="entry name" value="Mem_transp_PIN-like"/>
</dbReference>
<dbReference type="InterPro" id="IPR040254">
    <property type="entry name" value="Ecm3-like"/>
</dbReference>
<keyword evidence="4 6" id="KW-0472">Membrane</keyword>
<sequence length="544" mass="58419">MFSAGYLIWISCRPLFRLILCVSSGFALTKADLLPAVAARGTGQILLNITLPSLMASKIIPAFTSQNISALGPLVLVALIYEALGVLIAWVVRLLFWVPHRFRWGIIVAGGWSNWGDIPTAVVMSITAAAPFNGEADQTLSVAYIAGFILVFMITFFPMGGSHMVGRDYVGPDVEPEEVREATNARRRFILYGWPARFLKRLSGRGRGNAVEDAVLPSQALSEKLSTAIVSRESDNSFSGRGPILPTTTPTVVSRPSSPPTGSTIHKAPPGKFDRLSPHLRTFLRNLFLPGSIAIISAFIIALVPPLKALFVADSSTANIHIHAAPDGQPPLAFILDTVTFIGAASIPVGLICLGSALARLHVPRGREAWRELPTGAILALAVGKMLVAPVLGVLICNGLTKVGVIDREDKVLQFVCIFFSCLPTATTQVFVTQVHSGTGTAEHLSAFLIPQIDSNAAAFQQRGHVDEIALCKHGICCEMEWQDPVGLPVDTLVICASGTAAAYHILAIRSMKRDCSVLRVVDKVLRESLDRHPTAVAKAEHGR</sequence>
<keyword evidence="3 6" id="KW-1133">Transmembrane helix</keyword>
<dbReference type="PANTHER" id="PTHR31274:SF1">
    <property type="entry name" value="AGL149CP"/>
    <property type="match status" value="1"/>
</dbReference>
<evidence type="ECO:0000256" key="6">
    <source>
        <dbReference type="SAM" id="Phobius"/>
    </source>
</evidence>
<evidence type="ECO:0000256" key="3">
    <source>
        <dbReference type="ARBA" id="ARBA00022989"/>
    </source>
</evidence>
<dbReference type="Proteomes" id="UP000815677">
    <property type="component" value="Unassembled WGS sequence"/>
</dbReference>
<evidence type="ECO:0000313" key="8">
    <source>
        <dbReference type="Proteomes" id="UP000815677"/>
    </source>
</evidence>
<protein>
    <submittedName>
        <fullName evidence="7">Auxin efflux carrier transmembrane protein</fullName>
    </submittedName>
</protein>
<feature type="transmembrane region" description="Helical" evidence="6">
    <location>
        <begin position="142"/>
        <end position="159"/>
    </location>
</feature>
<dbReference type="EMBL" id="DF840276">
    <property type="protein sequence ID" value="GAT44866.1"/>
    <property type="molecule type" value="Genomic_DNA"/>
</dbReference>
<comment type="subcellular location">
    <subcellularLocation>
        <location evidence="1">Membrane</location>
        <topology evidence="1">Multi-pass membrane protein</topology>
    </subcellularLocation>
</comment>
<accession>A0ABQ0L149</accession>
<keyword evidence="2 6" id="KW-0812">Transmembrane</keyword>